<evidence type="ECO:0000256" key="4">
    <source>
        <dbReference type="ARBA" id="ARBA00022729"/>
    </source>
</evidence>
<name>A0A8F9RZI1_9MUSC</name>
<dbReference type="PANTHER" id="PTHR11857:SF43">
    <property type="entry name" value="GEO07291P1-RELATED"/>
    <property type="match status" value="1"/>
</dbReference>
<dbReference type="Gene3D" id="1.10.238.20">
    <property type="entry name" value="Pheromone/general odorant binding protein domain"/>
    <property type="match status" value="1"/>
</dbReference>
<dbReference type="SMART" id="SM00708">
    <property type="entry name" value="PhBP"/>
    <property type="match status" value="1"/>
</dbReference>
<comment type="subcellular location">
    <subcellularLocation>
        <location evidence="1">Secreted</location>
    </subcellularLocation>
</comment>
<comment type="similarity">
    <text evidence="2">Belongs to the PBP/GOBP family.</text>
</comment>
<dbReference type="GO" id="GO:0007608">
    <property type="term" value="P:sensory perception of smell"/>
    <property type="evidence" value="ECO:0007669"/>
    <property type="project" value="TreeGrafter"/>
</dbReference>
<dbReference type="FunFam" id="1.10.238.20:FF:000001">
    <property type="entry name" value="General odorant-binding protein lush"/>
    <property type="match status" value="1"/>
</dbReference>
<dbReference type="GO" id="GO:0005549">
    <property type="term" value="F:odorant binding"/>
    <property type="evidence" value="ECO:0007669"/>
    <property type="project" value="InterPro"/>
</dbReference>
<dbReference type="GO" id="GO:0005615">
    <property type="term" value="C:extracellular space"/>
    <property type="evidence" value="ECO:0007669"/>
    <property type="project" value="TreeGrafter"/>
</dbReference>
<evidence type="ECO:0000256" key="5">
    <source>
        <dbReference type="SAM" id="SignalP"/>
    </source>
</evidence>
<dbReference type="EMBL" id="MT585343">
    <property type="protein sequence ID" value="QYL00056.1"/>
    <property type="molecule type" value="mRNA"/>
</dbReference>
<sequence>MKFFIIIAFIAIASIANADIPKESDEQFNVAIKGCLEEHKIKEEDYVKLRNGEVANPDENMQCMVNCVMEKTGVLVKGKLQEEVALKVIEKKLGAEEAKAVVNKCKNEPGSGCEVAMNMHLCFLKNKAY</sequence>
<dbReference type="PANTHER" id="PTHR11857">
    <property type="entry name" value="ODORANT BINDING PROTEIN-RELATED"/>
    <property type="match status" value="1"/>
</dbReference>
<dbReference type="InterPro" id="IPR006170">
    <property type="entry name" value="PBP/GOBP"/>
</dbReference>
<evidence type="ECO:0000256" key="1">
    <source>
        <dbReference type="ARBA" id="ARBA00004613"/>
    </source>
</evidence>
<dbReference type="SUPFAM" id="SSF47565">
    <property type="entry name" value="Insect pheromone/odorant-binding proteins"/>
    <property type="match status" value="1"/>
</dbReference>
<dbReference type="AlphaFoldDB" id="A0A8F9RZI1"/>
<keyword evidence="4 5" id="KW-0732">Signal</keyword>
<proteinExistence type="evidence at transcript level"/>
<dbReference type="InterPro" id="IPR036728">
    <property type="entry name" value="PBP_GOBP_sf"/>
</dbReference>
<organism evidence="6">
    <name type="scientific">Eupeodes corollae</name>
    <dbReference type="NCBI Taxonomy" id="290404"/>
    <lineage>
        <taxon>Eukaryota</taxon>
        <taxon>Metazoa</taxon>
        <taxon>Ecdysozoa</taxon>
        <taxon>Arthropoda</taxon>
        <taxon>Hexapoda</taxon>
        <taxon>Insecta</taxon>
        <taxon>Pterygota</taxon>
        <taxon>Neoptera</taxon>
        <taxon>Endopterygota</taxon>
        <taxon>Diptera</taxon>
        <taxon>Brachycera</taxon>
        <taxon>Muscomorpha</taxon>
        <taxon>Syrphoidea</taxon>
        <taxon>Syrphidae</taxon>
        <taxon>Syrphinae</taxon>
        <taxon>Syrphini</taxon>
        <taxon>Eupeodes</taxon>
        <taxon>Eupeodes</taxon>
    </lineage>
</organism>
<reference evidence="6" key="1">
    <citation type="submission" date="2020-06" db="EMBL/GenBank/DDBJ databases">
        <authorList>
            <person name="Jia H.R."/>
        </authorList>
    </citation>
    <scope>NUCLEOTIDE SEQUENCE</scope>
</reference>
<evidence type="ECO:0000256" key="3">
    <source>
        <dbReference type="ARBA" id="ARBA00022525"/>
    </source>
</evidence>
<protein>
    <submittedName>
        <fullName evidence="6">OBP33</fullName>
    </submittedName>
</protein>
<keyword evidence="3" id="KW-0964">Secreted</keyword>
<dbReference type="CDD" id="cd23992">
    <property type="entry name" value="PBP_GOBP"/>
    <property type="match status" value="1"/>
</dbReference>
<accession>A0A8F9RZI1</accession>
<evidence type="ECO:0000256" key="2">
    <source>
        <dbReference type="ARBA" id="ARBA00008098"/>
    </source>
</evidence>
<evidence type="ECO:0000313" key="6">
    <source>
        <dbReference type="EMBL" id="QYL00056.1"/>
    </source>
</evidence>
<dbReference type="Pfam" id="PF01395">
    <property type="entry name" value="PBP_GOBP"/>
    <property type="match status" value="1"/>
</dbReference>
<feature type="chain" id="PRO_5034904423" evidence="5">
    <location>
        <begin position="19"/>
        <end position="129"/>
    </location>
</feature>
<feature type="signal peptide" evidence="5">
    <location>
        <begin position="1"/>
        <end position="18"/>
    </location>
</feature>